<proteinExistence type="predicted"/>
<keyword evidence="3" id="KW-1185">Reference proteome</keyword>
<dbReference type="AlphaFoldDB" id="A0A7J5ZWJ5"/>
<organism evidence="2 3">
    <name type="scientific">Ameiurus melas</name>
    <name type="common">Black bullhead</name>
    <name type="synonym">Silurus melas</name>
    <dbReference type="NCBI Taxonomy" id="219545"/>
    <lineage>
        <taxon>Eukaryota</taxon>
        <taxon>Metazoa</taxon>
        <taxon>Chordata</taxon>
        <taxon>Craniata</taxon>
        <taxon>Vertebrata</taxon>
        <taxon>Euteleostomi</taxon>
        <taxon>Actinopterygii</taxon>
        <taxon>Neopterygii</taxon>
        <taxon>Teleostei</taxon>
        <taxon>Ostariophysi</taxon>
        <taxon>Siluriformes</taxon>
        <taxon>Ictaluridae</taxon>
        <taxon>Ameiurus</taxon>
    </lineage>
</organism>
<protein>
    <submittedName>
        <fullName evidence="2">Uncharacterized protein</fullName>
    </submittedName>
</protein>
<name>A0A7J5ZWJ5_AMEME</name>
<sequence>MRNQLNIRKSKRRQIVLSSTFIPSESRISPFQWSRGTWSLSSGTRHGHFRHTISLPCMSLDWRRKPEYPEETPAARGEHANSAHTEPWWESNPGP</sequence>
<feature type="region of interest" description="Disordered" evidence="1">
    <location>
        <begin position="68"/>
        <end position="95"/>
    </location>
</feature>
<accession>A0A7J5ZWJ5</accession>
<dbReference type="EMBL" id="JAAGNN010000023">
    <property type="protein sequence ID" value="KAF4074037.1"/>
    <property type="molecule type" value="Genomic_DNA"/>
</dbReference>
<gene>
    <name evidence="2" type="ORF">AMELA_G00250060</name>
</gene>
<evidence type="ECO:0000256" key="1">
    <source>
        <dbReference type="SAM" id="MobiDB-lite"/>
    </source>
</evidence>
<dbReference type="Proteomes" id="UP000593565">
    <property type="component" value="Unassembled WGS sequence"/>
</dbReference>
<reference evidence="2 3" key="1">
    <citation type="submission" date="2020-02" db="EMBL/GenBank/DDBJ databases">
        <title>A chromosome-scale genome assembly of the black bullhead catfish (Ameiurus melas).</title>
        <authorList>
            <person name="Wen M."/>
            <person name="Zham M."/>
            <person name="Cabau C."/>
            <person name="Klopp C."/>
            <person name="Donnadieu C."/>
            <person name="Roques C."/>
            <person name="Bouchez O."/>
            <person name="Lampietro C."/>
            <person name="Jouanno E."/>
            <person name="Herpin A."/>
            <person name="Louis A."/>
            <person name="Berthelot C."/>
            <person name="Parey E."/>
            <person name="Roest-Crollius H."/>
            <person name="Braasch I."/>
            <person name="Postlethwait J."/>
            <person name="Robinson-Rechavi M."/>
            <person name="Echchiki A."/>
            <person name="Begum T."/>
            <person name="Montfort J."/>
            <person name="Schartl M."/>
            <person name="Bobe J."/>
            <person name="Guiguen Y."/>
        </authorList>
    </citation>
    <scope>NUCLEOTIDE SEQUENCE [LARGE SCALE GENOMIC DNA]</scope>
    <source>
        <strain evidence="2">M_S1</strain>
        <tissue evidence="2">Blood</tissue>
    </source>
</reference>
<evidence type="ECO:0000313" key="2">
    <source>
        <dbReference type="EMBL" id="KAF4074037.1"/>
    </source>
</evidence>
<evidence type="ECO:0000313" key="3">
    <source>
        <dbReference type="Proteomes" id="UP000593565"/>
    </source>
</evidence>
<comment type="caution">
    <text evidence="2">The sequence shown here is derived from an EMBL/GenBank/DDBJ whole genome shotgun (WGS) entry which is preliminary data.</text>
</comment>